<evidence type="ECO:0000256" key="2">
    <source>
        <dbReference type="ARBA" id="ARBA00022723"/>
    </source>
</evidence>
<gene>
    <name evidence="13" type="ORF">OCTVUL_1B021754</name>
</gene>
<feature type="domain" description="C2H2-type" evidence="12">
    <location>
        <begin position="157"/>
        <end position="185"/>
    </location>
</feature>
<evidence type="ECO:0000256" key="1">
    <source>
        <dbReference type="ARBA" id="ARBA00004123"/>
    </source>
</evidence>
<dbReference type="PROSITE" id="PS50157">
    <property type="entry name" value="ZINC_FINGER_C2H2_2"/>
    <property type="match status" value="5"/>
</dbReference>
<evidence type="ECO:0000256" key="10">
    <source>
        <dbReference type="PROSITE-ProRule" id="PRU00042"/>
    </source>
</evidence>
<dbReference type="SMART" id="SM00355">
    <property type="entry name" value="ZnF_C2H2"/>
    <property type="match status" value="12"/>
</dbReference>
<dbReference type="Gene3D" id="3.30.160.60">
    <property type="entry name" value="Classic Zinc Finger"/>
    <property type="match status" value="5"/>
</dbReference>
<dbReference type="PANTHER" id="PTHR24384:SF189">
    <property type="entry name" value="C2H2-TYPE DOMAIN-CONTAINING PROTEIN-RELATED"/>
    <property type="match status" value="1"/>
</dbReference>
<evidence type="ECO:0000256" key="5">
    <source>
        <dbReference type="ARBA" id="ARBA00022833"/>
    </source>
</evidence>
<feature type="compositionally biased region" description="Polar residues" evidence="11">
    <location>
        <begin position="255"/>
        <end position="269"/>
    </location>
</feature>
<dbReference type="SUPFAM" id="SSF57667">
    <property type="entry name" value="beta-beta-alpha zinc fingers"/>
    <property type="match status" value="3"/>
</dbReference>
<dbReference type="AlphaFoldDB" id="A0AA36AQ94"/>
<dbReference type="PROSITE" id="PS00028">
    <property type="entry name" value="ZINC_FINGER_C2H2_1"/>
    <property type="match status" value="7"/>
</dbReference>
<organism evidence="13 14">
    <name type="scientific">Octopus vulgaris</name>
    <name type="common">Common octopus</name>
    <dbReference type="NCBI Taxonomy" id="6645"/>
    <lineage>
        <taxon>Eukaryota</taxon>
        <taxon>Metazoa</taxon>
        <taxon>Spiralia</taxon>
        <taxon>Lophotrochozoa</taxon>
        <taxon>Mollusca</taxon>
        <taxon>Cephalopoda</taxon>
        <taxon>Coleoidea</taxon>
        <taxon>Octopodiformes</taxon>
        <taxon>Octopoda</taxon>
        <taxon>Incirrata</taxon>
        <taxon>Octopodidae</taxon>
        <taxon>Octopus</taxon>
    </lineage>
</organism>
<evidence type="ECO:0000256" key="9">
    <source>
        <dbReference type="ARBA" id="ARBA00023242"/>
    </source>
</evidence>
<feature type="domain" description="C2H2-type" evidence="12">
    <location>
        <begin position="219"/>
        <end position="247"/>
    </location>
</feature>
<feature type="compositionally biased region" description="Low complexity" evidence="11">
    <location>
        <begin position="72"/>
        <end position="82"/>
    </location>
</feature>
<dbReference type="Pfam" id="PF00096">
    <property type="entry name" value="zf-C2H2"/>
    <property type="match status" value="1"/>
</dbReference>
<comment type="subcellular location">
    <subcellularLocation>
        <location evidence="1">Nucleus</location>
    </subcellularLocation>
</comment>
<evidence type="ECO:0000256" key="3">
    <source>
        <dbReference type="ARBA" id="ARBA00022737"/>
    </source>
</evidence>
<proteinExistence type="predicted"/>
<evidence type="ECO:0000313" key="13">
    <source>
        <dbReference type="EMBL" id="CAI9720360.1"/>
    </source>
</evidence>
<dbReference type="EMBL" id="OX597816">
    <property type="protein sequence ID" value="CAI9720360.1"/>
    <property type="molecule type" value="Genomic_DNA"/>
</dbReference>
<keyword evidence="4 10" id="KW-0863">Zinc-finger</keyword>
<dbReference type="PANTHER" id="PTHR24384">
    <property type="entry name" value="FINGER PUTATIVE TRANSCRIPTION FACTOR FAMILY-RELATED"/>
    <property type="match status" value="1"/>
</dbReference>
<feature type="region of interest" description="Disordered" evidence="11">
    <location>
        <begin position="49"/>
        <end position="82"/>
    </location>
</feature>
<dbReference type="InterPro" id="IPR013087">
    <property type="entry name" value="Znf_C2H2_type"/>
</dbReference>
<keyword evidence="5" id="KW-0862">Zinc</keyword>
<dbReference type="GO" id="GO:0000978">
    <property type="term" value="F:RNA polymerase II cis-regulatory region sequence-specific DNA binding"/>
    <property type="evidence" value="ECO:0007669"/>
    <property type="project" value="TreeGrafter"/>
</dbReference>
<dbReference type="InterPro" id="IPR036236">
    <property type="entry name" value="Znf_C2H2_sf"/>
</dbReference>
<name>A0AA36AQ94_OCTVU</name>
<dbReference type="GO" id="GO:0008270">
    <property type="term" value="F:zinc ion binding"/>
    <property type="evidence" value="ECO:0007669"/>
    <property type="project" value="UniProtKB-KW"/>
</dbReference>
<accession>A0AA36AQ94</accession>
<feature type="domain" description="C2H2-type" evidence="12">
    <location>
        <begin position="393"/>
        <end position="416"/>
    </location>
</feature>
<feature type="region of interest" description="Disordered" evidence="11">
    <location>
        <begin position="710"/>
        <end position="738"/>
    </location>
</feature>
<evidence type="ECO:0000259" key="12">
    <source>
        <dbReference type="PROSITE" id="PS50157"/>
    </source>
</evidence>
<feature type="compositionally biased region" description="Polar residues" evidence="11">
    <location>
        <begin position="727"/>
        <end position="738"/>
    </location>
</feature>
<evidence type="ECO:0000256" key="6">
    <source>
        <dbReference type="ARBA" id="ARBA00023015"/>
    </source>
</evidence>
<keyword evidence="9" id="KW-0539">Nucleus</keyword>
<evidence type="ECO:0000313" key="14">
    <source>
        <dbReference type="Proteomes" id="UP001162480"/>
    </source>
</evidence>
<keyword evidence="3" id="KW-0677">Repeat</keyword>
<feature type="region of interest" description="Disordered" evidence="11">
    <location>
        <begin position="246"/>
        <end position="269"/>
    </location>
</feature>
<keyword evidence="6" id="KW-0805">Transcription regulation</keyword>
<feature type="domain" description="C2H2-type" evidence="12">
    <location>
        <begin position="366"/>
        <end position="393"/>
    </location>
</feature>
<keyword evidence="14" id="KW-1185">Reference proteome</keyword>
<sequence length="914" mass="104797">MTNRFGDQNGLIFISSSDNTVYPVQLIPNMSSEDNAPDSLTSRDNVFDKVPKLEWTNPPSEISDNNKDPYHSNSSQTSFQNNSDEQYYNFQTPKEELFNVQEMDCSIVLDEQHTDNVLKNSETSMSKTKVLNCSRCMYQTSDKNNMTNHMRKHNSTFVCKICKTSFSVITSLIDHFNKQHPQDADDPSDLQHYCPMCPFQSIEKLEYDKHITRHETAAHTCSICGQPFAKQVSMKWHIKYKHGIEDSEEQQQQQRSNISETSTTAISDHNNTIAANTEKESKDLDFQNQTADMETDTKPFFKRFFCLYCPKNFSNKLYLKYHCWRNHKDRLYKSQWKEVQDLFQQNWNETDPTLIAKSLHAKNSPFQCPMCSFSSSYKSTVDRHIKKHNEAKYSCNICGMPFTVIGNLHHHKKVNHPEILIMNSLPNKRHKCALCIYSTGYKSTLERHLRTHGIAKYHCELCTMPFVFSGSFLTHRMLKHKMSSKDFEETIFTDKITDASSLTASSGKFIKRRKCPYCNALMPSASKLNRHLRTHRNAGYYCVCCSIFYTLRSEFENHMKVHLIAKGFNEVQCIGVTKGTKDLSNDTTGDDVDGSGKNHLLVNSEQSDVRESSLSNEISNMNNVTELGNVDKNCDMYSNSSNANDSRNHLTAMAKDVVKIDLTEPVPTTNILLEQQQVLQNESQSYPPESYQNSLNINSAKKLMLSSPSQEITPSFDKPTTEENFHLTPSSRNSLVTSQDNYTIDRPAYVSQMSHEQYFETDKQDFRLNSDEVLFNSRKMYLTPQQQNNMNNSNPAEIQAQNPFSENNNDDMCACKLTPPIHGDVLINPPFKGRFAKLVSDFDDFASRPFACSLCFYRCSILKDLFDHVQNHLTGCTPVPVPNTAKFDTQNYIQGMSIDQNNQIQNNSLNISYI</sequence>
<keyword evidence="8" id="KW-0804">Transcription</keyword>
<evidence type="ECO:0000256" key="11">
    <source>
        <dbReference type="SAM" id="MobiDB-lite"/>
    </source>
</evidence>
<dbReference type="GO" id="GO:0005634">
    <property type="term" value="C:nucleus"/>
    <property type="evidence" value="ECO:0007669"/>
    <property type="project" value="UniProtKB-SubCell"/>
</dbReference>
<keyword evidence="2" id="KW-0479">Metal-binding</keyword>
<reference evidence="13" key="1">
    <citation type="submission" date="2023-08" db="EMBL/GenBank/DDBJ databases">
        <authorList>
            <person name="Alioto T."/>
            <person name="Alioto T."/>
            <person name="Gomez Garrido J."/>
        </authorList>
    </citation>
    <scope>NUCLEOTIDE SEQUENCE</scope>
</reference>
<evidence type="ECO:0000256" key="4">
    <source>
        <dbReference type="ARBA" id="ARBA00022771"/>
    </source>
</evidence>
<evidence type="ECO:0000256" key="7">
    <source>
        <dbReference type="ARBA" id="ARBA00023125"/>
    </source>
</evidence>
<feature type="domain" description="C2H2-type" evidence="12">
    <location>
        <begin position="430"/>
        <end position="457"/>
    </location>
</feature>
<dbReference type="GO" id="GO:0000981">
    <property type="term" value="F:DNA-binding transcription factor activity, RNA polymerase II-specific"/>
    <property type="evidence" value="ECO:0007669"/>
    <property type="project" value="TreeGrafter"/>
</dbReference>
<protein>
    <submittedName>
        <fullName evidence="13">Zinc finger protein Xfin-like</fullName>
    </submittedName>
</protein>
<keyword evidence="7" id="KW-0238">DNA-binding</keyword>
<dbReference type="InterPro" id="IPR050752">
    <property type="entry name" value="C2H2-ZF_domain"/>
</dbReference>
<dbReference type="Proteomes" id="UP001162480">
    <property type="component" value="Chromosome 3"/>
</dbReference>
<evidence type="ECO:0000256" key="8">
    <source>
        <dbReference type="ARBA" id="ARBA00023163"/>
    </source>
</evidence>